<protein>
    <submittedName>
        <fullName evidence="1">Uncharacterized protein</fullName>
    </submittedName>
</protein>
<proteinExistence type="predicted"/>
<reference evidence="1" key="1">
    <citation type="submission" date="2023-07" db="EMBL/GenBank/DDBJ databases">
        <authorList>
            <person name="Kim M.K."/>
        </authorList>
    </citation>
    <scope>NUCLEOTIDE SEQUENCE</scope>
    <source>
        <strain evidence="1">ASUV-10-1</strain>
    </source>
</reference>
<accession>A0ABT9B679</accession>
<organism evidence="1 2">
    <name type="scientific">Hymenobacter aranciens</name>
    <dbReference type="NCBI Taxonomy" id="3063996"/>
    <lineage>
        <taxon>Bacteria</taxon>
        <taxon>Pseudomonadati</taxon>
        <taxon>Bacteroidota</taxon>
        <taxon>Cytophagia</taxon>
        <taxon>Cytophagales</taxon>
        <taxon>Hymenobacteraceae</taxon>
        <taxon>Hymenobacter</taxon>
    </lineage>
</organism>
<gene>
    <name evidence="1" type="ORF">Q5H93_03485</name>
</gene>
<dbReference type="Proteomes" id="UP001176429">
    <property type="component" value="Unassembled WGS sequence"/>
</dbReference>
<keyword evidence="2" id="KW-1185">Reference proteome</keyword>
<evidence type="ECO:0000313" key="1">
    <source>
        <dbReference type="EMBL" id="MDO7873781.1"/>
    </source>
</evidence>
<name>A0ABT9B679_9BACT</name>
<dbReference type="RefSeq" id="WP_305005097.1">
    <property type="nucleotide sequence ID" value="NZ_JAUQSY010000002.1"/>
</dbReference>
<dbReference type="EMBL" id="JAUQSY010000002">
    <property type="protein sequence ID" value="MDO7873781.1"/>
    <property type="molecule type" value="Genomic_DNA"/>
</dbReference>
<evidence type="ECO:0000313" key="2">
    <source>
        <dbReference type="Proteomes" id="UP001176429"/>
    </source>
</evidence>
<comment type="caution">
    <text evidence="1">The sequence shown here is derived from an EMBL/GenBank/DDBJ whole genome shotgun (WGS) entry which is preliminary data.</text>
</comment>
<sequence>MDRLQHNTYTLWREVDKRTELAFYLGFDRLHRLPFTPAQYVETGVALRFIELWQLLFIAEDEQADYAEAIGTVVAQVRALFPEALPLLPAHVARYAAPAPAAGPDYRQLFADAIAYLQAVPGVELYAQWGQYWRGLQDDQAPPSFGMTLGTFERLRRETGQPVPGELRAFYGQLDGCTLRWNWADTAERPAGEAQRGGSIDLWPLARVFGGHNSRTVRHWDHRVNDGVLWAVGHADWVPGLAELHPFENIDAEKYPCLRLPATPDAPTDVCWLSGDLDDIYPLQLSFTTYLLRAFACLGVAQWQLLYRTDELTYESPGFAHRIEEDLHRLGLDPNQVLPDRRR</sequence>